<gene>
    <name evidence="2" type="ORF">DPMN_052252</name>
</gene>
<evidence type="ECO:0000313" key="2">
    <source>
        <dbReference type="EMBL" id="KAH3726390.1"/>
    </source>
</evidence>
<organism evidence="2 3">
    <name type="scientific">Dreissena polymorpha</name>
    <name type="common">Zebra mussel</name>
    <name type="synonym">Mytilus polymorpha</name>
    <dbReference type="NCBI Taxonomy" id="45954"/>
    <lineage>
        <taxon>Eukaryota</taxon>
        <taxon>Metazoa</taxon>
        <taxon>Spiralia</taxon>
        <taxon>Lophotrochozoa</taxon>
        <taxon>Mollusca</taxon>
        <taxon>Bivalvia</taxon>
        <taxon>Autobranchia</taxon>
        <taxon>Heteroconchia</taxon>
        <taxon>Euheterodonta</taxon>
        <taxon>Imparidentia</taxon>
        <taxon>Neoheterodontei</taxon>
        <taxon>Myida</taxon>
        <taxon>Dreissenoidea</taxon>
        <taxon>Dreissenidae</taxon>
        <taxon>Dreissena</taxon>
    </lineage>
</organism>
<protein>
    <submittedName>
        <fullName evidence="2">Uncharacterized protein</fullName>
    </submittedName>
</protein>
<reference evidence="2" key="1">
    <citation type="journal article" date="2019" name="bioRxiv">
        <title>The Genome of the Zebra Mussel, Dreissena polymorpha: A Resource for Invasive Species Research.</title>
        <authorList>
            <person name="McCartney M.A."/>
            <person name="Auch B."/>
            <person name="Kono T."/>
            <person name="Mallez S."/>
            <person name="Zhang Y."/>
            <person name="Obille A."/>
            <person name="Becker A."/>
            <person name="Abrahante J.E."/>
            <person name="Garbe J."/>
            <person name="Badalamenti J.P."/>
            <person name="Herman A."/>
            <person name="Mangelson H."/>
            <person name="Liachko I."/>
            <person name="Sullivan S."/>
            <person name="Sone E.D."/>
            <person name="Koren S."/>
            <person name="Silverstein K.A.T."/>
            <person name="Beckman K.B."/>
            <person name="Gohl D.M."/>
        </authorList>
    </citation>
    <scope>NUCLEOTIDE SEQUENCE</scope>
    <source>
        <strain evidence="2">Duluth1</strain>
        <tissue evidence="2">Whole animal</tissue>
    </source>
</reference>
<name>A0A9D4CJD1_DREPO</name>
<sequence>MSSHKRTSNYPSKGQCQNLTPLLGEARSGSDRHHLSHNTMPFKCLLQSAGSVAPIMSLLTIFQLASCLARVLPGLVERAVPLASDCLLLQLKSAQTLATLLSRGTFYLGKVAVRVLSPSTMRTVHGHIAGIPESQDLMELQTSLSFKPAISISDILITNLERVEPYRPASPGFPRLVKISFLAFIPVPNKILVKDTSITLDILPCPVTPARCFNCQGFGHIASRGKCSNITSCCRCAGATCQRRCTNKFRLCANCGGQHSASYQGCPSYNKAIHIATYANFYGVTWSEAESRLLAPDTVSHSVGALNTIITTGSASSPKHASSILENLSISGVCEIEEEPRVSVPPNRPRMVDSQTSPMSSPTDNTSRRNSFAGDSFIKINDPPATGPTYRKIYLSELADLVAEILKDQKRPTGSRVISYIYNKIDSRFKNCRESITKVIPPY</sequence>
<accession>A0A9D4CJD1</accession>
<evidence type="ECO:0000256" key="1">
    <source>
        <dbReference type="SAM" id="MobiDB-lite"/>
    </source>
</evidence>
<proteinExistence type="predicted"/>
<feature type="compositionally biased region" description="Polar residues" evidence="1">
    <location>
        <begin position="353"/>
        <end position="370"/>
    </location>
</feature>
<evidence type="ECO:0000313" key="3">
    <source>
        <dbReference type="Proteomes" id="UP000828390"/>
    </source>
</evidence>
<keyword evidence="3" id="KW-1185">Reference proteome</keyword>
<comment type="caution">
    <text evidence="2">The sequence shown here is derived from an EMBL/GenBank/DDBJ whole genome shotgun (WGS) entry which is preliminary data.</text>
</comment>
<reference evidence="2" key="2">
    <citation type="submission" date="2020-11" db="EMBL/GenBank/DDBJ databases">
        <authorList>
            <person name="McCartney M.A."/>
            <person name="Auch B."/>
            <person name="Kono T."/>
            <person name="Mallez S."/>
            <person name="Becker A."/>
            <person name="Gohl D.M."/>
            <person name="Silverstein K.A.T."/>
            <person name="Koren S."/>
            <person name="Bechman K.B."/>
            <person name="Herman A."/>
            <person name="Abrahante J.E."/>
            <person name="Garbe J."/>
        </authorList>
    </citation>
    <scope>NUCLEOTIDE SEQUENCE</scope>
    <source>
        <strain evidence="2">Duluth1</strain>
        <tissue evidence="2">Whole animal</tissue>
    </source>
</reference>
<feature type="region of interest" description="Disordered" evidence="1">
    <location>
        <begin position="339"/>
        <end position="378"/>
    </location>
</feature>
<dbReference type="Proteomes" id="UP000828390">
    <property type="component" value="Unassembled WGS sequence"/>
</dbReference>
<dbReference type="EMBL" id="JAIWYP010000012">
    <property type="protein sequence ID" value="KAH3726390.1"/>
    <property type="molecule type" value="Genomic_DNA"/>
</dbReference>
<dbReference type="AlphaFoldDB" id="A0A9D4CJD1"/>